<dbReference type="EMBL" id="LWMN01000001">
    <property type="protein sequence ID" value="OAQ56851.1"/>
    <property type="molecule type" value="Genomic_DNA"/>
</dbReference>
<dbReference type="AlphaFoldDB" id="A0A179EUH4"/>
<evidence type="ECO:0000313" key="3">
    <source>
        <dbReference type="Proteomes" id="UP000078516"/>
    </source>
</evidence>
<comment type="caution">
    <text evidence="2">The sequence shown here is derived from an EMBL/GenBank/DDBJ whole genome shotgun (WGS) entry which is preliminary data.</text>
</comment>
<sequence length="482" mass="55645">MTKILWGGATAASQYEGGYTKRGIDTQDCRPYLEKTSNATVVTRLLTKKTVEQAMEENHFFYPFRKGSSGEERTAEDLALLSELGLDVYRLSISWSRLFPNGDEEIPNEDGMKYYDDIFKELTKQRIKIFLTINHYALPLQLVTEQGGWKNRKTIDSYLRLVTVIFSHWGELIDYYLPFNEINAGYFSPYNGTGLLKPEDDAYAYNDIFLSLHHQFIASAQAIALGKKMKVKGQFGAMISCFCYYPLTPKPEDNLQLVLDEQINQWFCMDVLARGEYPYYMDKFFLEHNVDFEISEADRQLLKENTCDFVSFSYYSSSISSVEESQQQTAGNLVATTKNPYLKASEWGWQIDPVGLKTTLLKVYDRYQKPVMIAENGLGARDLKEADGIHDVYRIEYFKQHFKQILEAEQVGVNVLAYFAWGIIDIVSAGSCEMEKRYGVIFVEADNQGNGSYNRYKKDSFYWYQTFIAEQKAERRKSQNVE</sequence>
<dbReference type="Pfam" id="PF00232">
    <property type="entry name" value="Glyco_hydro_1"/>
    <property type="match status" value="1"/>
</dbReference>
<proteinExistence type="inferred from homology"/>
<name>A0A179EUH4_ENTTH</name>
<gene>
    <name evidence="2" type="ORF">A6E74_00310</name>
</gene>
<organism evidence="2 3">
    <name type="scientific">Enterococcus thailandicus</name>
    <dbReference type="NCBI Taxonomy" id="417368"/>
    <lineage>
        <taxon>Bacteria</taxon>
        <taxon>Bacillati</taxon>
        <taxon>Bacillota</taxon>
        <taxon>Bacilli</taxon>
        <taxon>Lactobacillales</taxon>
        <taxon>Enterococcaceae</taxon>
        <taxon>Enterococcus</taxon>
    </lineage>
</organism>
<dbReference type="GO" id="GO:0005829">
    <property type="term" value="C:cytosol"/>
    <property type="evidence" value="ECO:0007669"/>
    <property type="project" value="TreeGrafter"/>
</dbReference>
<evidence type="ECO:0000313" key="2">
    <source>
        <dbReference type="EMBL" id="OAQ56851.1"/>
    </source>
</evidence>
<dbReference type="GO" id="GO:0008422">
    <property type="term" value="F:beta-glucosidase activity"/>
    <property type="evidence" value="ECO:0007669"/>
    <property type="project" value="TreeGrafter"/>
</dbReference>
<dbReference type="Proteomes" id="UP000078516">
    <property type="component" value="Unassembled WGS sequence"/>
</dbReference>
<evidence type="ECO:0000256" key="1">
    <source>
        <dbReference type="RuleBase" id="RU003690"/>
    </source>
</evidence>
<dbReference type="PRINTS" id="PR00131">
    <property type="entry name" value="GLHYDRLASE1"/>
</dbReference>
<dbReference type="RefSeq" id="WP_067480362.1">
    <property type="nucleotide sequence ID" value="NZ_LWMN01000001.1"/>
</dbReference>
<accession>A0A179EUH4</accession>
<dbReference type="PANTHER" id="PTHR10353:SF296">
    <property type="entry name" value="6-PHOSPHO-BETA-GLUCOSIDASE"/>
    <property type="match status" value="1"/>
</dbReference>
<dbReference type="InterPro" id="IPR001360">
    <property type="entry name" value="Glyco_hydro_1"/>
</dbReference>
<comment type="similarity">
    <text evidence="1">Belongs to the glycosyl hydrolase 1 family.</text>
</comment>
<dbReference type="Gene3D" id="3.20.20.80">
    <property type="entry name" value="Glycosidases"/>
    <property type="match status" value="1"/>
</dbReference>
<dbReference type="SUPFAM" id="SSF51445">
    <property type="entry name" value="(Trans)glycosidases"/>
    <property type="match status" value="1"/>
</dbReference>
<protein>
    <submittedName>
        <fullName evidence="2">Beta-glucosidase</fullName>
    </submittedName>
</protein>
<dbReference type="PANTHER" id="PTHR10353">
    <property type="entry name" value="GLYCOSYL HYDROLASE"/>
    <property type="match status" value="1"/>
</dbReference>
<dbReference type="GO" id="GO:0016052">
    <property type="term" value="P:carbohydrate catabolic process"/>
    <property type="evidence" value="ECO:0007669"/>
    <property type="project" value="TreeGrafter"/>
</dbReference>
<keyword evidence="3" id="KW-1185">Reference proteome</keyword>
<reference evidence="2 3" key="1">
    <citation type="submission" date="2016-04" db="EMBL/GenBank/DDBJ databases">
        <title>Draft genome of an Enterococcus thailandicus strain isolated from bovine feces.</title>
        <authorList>
            <person name="Beukers A.G."/>
            <person name="Zaheer R."/>
            <person name="Goji N."/>
            <person name="Cook S.R."/>
            <person name="Amoako K."/>
            <person name="Chaves A.V."/>
            <person name="Ward M.P."/>
            <person name="Mcallister T.A."/>
        </authorList>
    </citation>
    <scope>NUCLEOTIDE SEQUENCE [LARGE SCALE GENOMIC DNA]</scope>
    <source>
        <strain evidence="2 3">F0711D 46</strain>
    </source>
</reference>
<dbReference type="InterPro" id="IPR017853">
    <property type="entry name" value="GH"/>
</dbReference>